<dbReference type="KEGG" id="amt:Amet_1012"/>
<dbReference type="InterPro" id="IPR004358">
    <property type="entry name" value="Sig_transdc_His_kin-like_C"/>
</dbReference>
<accession>A6TM11</accession>
<organism evidence="12 13">
    <name type="scientific">Alkaliphilus metalliredigens (strain QYMF)</name>
    <dbReference type="NCBI Taxonomy" id="293826"/>
    <lineage>
        <taxon>Bacteria</taxon>
        <taxon>Bacillati</taxon>
        <taxon>Bacillota</taxon>
        <taxon>Clostridia</taxon>
        <taxon>Peptostreptococcales</taxon>
        <taxon>Natronincolaceae</taxon>
        <taxon>Alkaliphilus</taxon>
    </lineage>
</organism>
<dbReference type="NCBIfam" id="TIGR00229">
    <property type="entry name" value="sensory_box"/>
    <property type="match status" value="1"/>
</dbReference>
<protein>
    <recommendedName>
        <fullName evidence="2">histidine kinase</fullName>
        <ecNumber evidence="2">2.7.13.3</ecNumber>
    </recommendedName>
</protein>
<dbReference type="SUPFAM" id="SSF55785">
    <property type="entry name" value="PYP-like sensor domain (PAS domain)"/>
    <property type="match status" value="1"/>
</dbReference>
<dbReference type="InterPro" id="IPR036890">
    <property type="entry name" value="HATPase_C_sf"/>
</dbReference>
<dbReference type="Pfam" id="PF08447">
    <property type="entry name" value="PAS_3"/>
    <property type="match status" value="1"/>
</dbReference>
<keyword evidence="13" id="KW-1185">Reference proteome</keyword>
<evidence type="ECO:0000259" key="11">
    <source>
        <dbReference type="PROSITE" id="PS50113"/>
    </source>
</evidence>
<gene>
    <name evidence="12" type="ordered locus">Amet_1012</name>
</gene>
<evidence type="ECO:0000256" key="5">
    <source>
        <dbReference type="ARBA" id="ARBA00022741"/>
    </source>
</evidence>
<dbReference type="InterPro" id="IPR005467">
    <property type="entry name" value="His_kinase_dom"/>
</dbReference>
<evidence type="ECO:0000256" key="3">
    <source>
        <dbReference type="ARBA" id="ARBA00022553"/>
    </source>
</evidence>
<feature type="domain" description="PAC" evidence="11">
    <location>
        <begin position="261"/>
        <end position="315"/>
    </location>
</feature>
<dbReference type="GO" id="GO:0005524">
    <property type="term" value="F:ATP binding"/>
    <property type="evidence" value="ECO:0007669"/>
    <property type="project" value="UniProtKB-KW"/>
</dbReference>
<evidence type="ECO:0000256" key="4">
    <source>
        <dbReference type="ARBA" id="ARBA00022679"/>
    </source>
</evidence>
<dbReference type="AlphaFoldDB" id="A6TM11"/>
<dbReference type="Pfam" id="PF00512">
    <property type="entry name" value="HisKA"/>
    <property type="match status" value="1"/>
</dbReference>
<dbReference type="Pfam" id="PF14417">
    <property type="entry name" value="MEDS"/>
    <property type="match status" value="1"/>
</dbReference>
<keyword evidence="3" id="KW-0597">Phosphoprotein</keyword>
<dbReference type="PROSITE" id="PS50113">
    <property type="entry name" value="PAC"/>
    <property type="match status" value="1"/>
</dbReference>
<evidence type="ECO:0000256" key="6">
    <source>
        <dbReference type="ARBA" id="ARBA00022777"/>
    </source>
</evidence>
<dbReference type="FunFam" id="3.30.565.10:FF:000037">
    <property type="entry name" value="Hybrid sensor histidine kinase/response regulator"/>
    <property type="match status" value="1"/>
</dbReference>
<dbReference type="EC" id="2.7.13.3" evidence="2"/>
<evidence type="ECO:0000256" key="8">
    <source>
        <dbReference type="ARBA" id="ARBA00023012"/>
    </source>
</evidence>
<dbReference type="InterPro" id="IPR013655">
    <property type="entry name" value="PAS_fold_3"/>
</dbReference>
<evidence type="ECO:0000256" key="1">
    <source>
        <dbReference type="ARBA" id="ARBA00000085"/>
    </source>
</evidence>
<evidence type="ECO:0000313" key="13">
    <source>
        <dbReference type="Proteomes" id="UP000001572"/>
    </source>
</evidence>
<feature type="domain" description="Histidine kinase" evidence="9">
    <location>
        <begin position="329"/>
        <end position="552"/>
    </location>
</feature>
<dbReference type="CDD" id="cd00130">
    <property type="entry name" value="PAS"/>
    <property type="match status" value="1"/>
</dbReference>
<dbReference type="EMBL" id="CP000724">
    <property type="protein sequence ID" value="ABR47229.1"/>
    <property type="molecule type" value="Genomic_DNA"/>
</dbReference>
<dbReference type="OrthoDB" id="9813394at2"/>
<evidence type="ECO:0000259" key="9">
    <source>
        <dbReference type="PROSITE" id="PS50109"/>
    </source>
</evidence>
<dbReference type="eggNOG" id="COG2202">
    <property type="taxonomic scope" value="Bacteria"/>
</dbReference>
<feature type="domain" description="PAS" evidence="10">
    <location>
        <begin position="185"/>
        <end position="257"/>
    </location>
</feature>
<dbReference type="Gene3D" id="3.30.450.20">
    <property type="entry name" value="PAS domain"/>
    <property type="match status" value="1"/>
</dbReference>
<dbReference type="PANTHER" id="PTHR43711:SF26">
    <property type="entry name" value="SENSOR HISTIDINE KINASE RCSC"/>
    <property type="match status" value="1"/>
</dbReference>
<comment type="catalytic activity">
    <reaction evidence="1">
        <text>ATP + protein L-histidine = ADP + protein N-phospho-L-histidine.</text>
        <dbReference type="EC" id="2.7.13.3"/>
    </reaction>
</comment>
<dbReference type="SUPFAM" id="SSF55874">
    <property type="entry name" value="ATPase domain of HSP90 chaperone/DNA topoisomerase II/histidine kinase"/>
    <property type="match status" value="1"/>
</dbReference>
<dbReference type="STRING" id="293826.Amet_1012"/>
<dbReference type="Proteomes" id="UP000001572">
    <property type="component" value="Chromosome"/>
</dbReference>
<evidence type="ECO:0000256" key="2">
    <source>
        <dbReference type="ARBA" id="ARBA00012438"/>
    </source>
</evidence>
<dbReference type="InterPro" id="IPR036097">
    <property type="entry name" value="HisK_dim/P_sf"/>
</dbReference>
<dbReference type="InterPro" id="IPR003594">
    <property type="entry name" value="HATPase_dom"/>
</dbReference>
<dbReference type="InterPro" id="IPR001610">
    <property type="entry name" value="PAC"/>
</dbReference>
<keyword evidence="7" id="KW-0067">ATP-binding</keyword>
<dbReference type="InterPro" id="IPR000014">
    <property type="entry name" value="PAS"/>
</dbReference>
<evidence type="ECO:0000259" key="10">
    <source>
        <dbReference type="PROSITE" id="PS50112"/>
    </source>
</evidence>
<dbReference type="InterPro" id="IPR035965">
    <property type="entry name" value="PAS-like_dom_sf"/>
</dbReference>
<keyword evidence="6 12" id="KW-0418">Kinase</keyword>
<dbReference type="Gene3D" id="3.30.565.10">
    <property type="entry name" value="Histidine kinase-like ATPase, C-terminal domain"/>
    <property type="match status" value="1"/>
</dbReference>
<dbReference type="PROSITE" id="PS50112">
    <property type="entry name" value="PAS"/>
    <property type="match status" value="1"/>
</dbReference>
<dbReference type="SMART" id="SM00388">
    <property type="entry name" value="HisKA"/>
    <property type="match status" value="1"/>
</dbReference>
<evidence type="ECO:0000313" key="12">
    <source>
        <dbReference type="EMBL" id="ABR47229.1"/>
    </source>
</evidence>
<name>A6TM11_ALKMQ</name>
<dbReference type="Gene3D" id="1.10.287.130">
    <property type="match status" value="1"/>
</dbReference>
<proteinExistence type="predicted"/>
<dbReference type="PRINTS" id="PR00344">
    <property type="entry name" value="BCTRLSENSOR"/>
</dbReference>
<dbReference type="InterPro" id="IPR025847">
    <property type="entry name" value="MEDS_domain"/>
</dbReference>
<dbReference type="PANTHER" id="PTHR43711">
    <property type="entry name" value="TWO-COMPONENT HISTIDINE KINASE"/>
    <property type="match status" value="1"/>
</dbReference>
<dbReference type="SMART" id="SM00387">
    <property type="entry name" value="HATPase_c"/>
    <property type="match status" value="1"/>
</dbReference>
<keyword evidence="4" id="KW-0808">Transferase</keyword>
<dbReference type="CDD" id="cd00082">
    <property type="entry name" value="HisKA"/>
    <property type="match status" value="1"/>
</dbReference>
<dbReference type="InterPro" id="IPR000700">
    <property type="entry name" value="PAS-assoc_C"/>
</dbReference>
<evidence type="ECO:0000256" key="7">
    <source>
        <dbReference type="ARBA" id="ARBA00022840"/>
    </source>
</evidence>
<sequence>MSNHDYSKDLLIEDFQNINIDVNQYIVSGQLVISNGKNIYWETTDFDAKKTVAYWKQKIADIKKEGFRGVRILAEMMFALYEEDGMNKLMEYELKYNELGVGDNELYLCAFDKSQFPAYVLEDMVKKHNVLINVKELIKPNPYYINYKKQLEEYTDKITMRKYLSLGLKNKHKPISTSHSNENRGEAILKHVLKSTGDGIWEWNVESNQIYLNKSFLHTLGYQNDQRTTKAEDLIKLIHPEDRYGFKEQVKKCCDNKIEYIDYEIRVKSKKGEWIWFRIRGTVIKKDAAHGSSLKMVGMFINITERKIIRNELNEKMHFEKLRTDFFSNISHELRTPLNVILGSLQLQGLYIASENTSKYKKEYSKANKRMKQNSYRLLRLVNNIIDITKIDSGFYDINLENYDINMLIREIVLSVEDYIENAGLQIEFKANTNQAIIACDPEKIERIMLNLLSNAIKFTEAGGKIVVTVKMVQNRIFMSVRDTGIGIPQEKINSVFERFKQVGSYSHRKNEGSGIGLSLVRLLIEAHKGKVTVRSKLNEGTEFIIELPNEIITEEIYVKEEVVTRRKMNIERLNIEFSDIYG</sequence>
<dbReference type="HOGENOM" id="CLU_000445_89_20_9"/>
<keyword evidence="8" id="KW-0902">Two-component regulatory system</keyword>
<dbReference type="GO" id="GO:0000155">
    <property type="term" value="F:phosphorelay sensor kinase activity"/>
    <property type="evidence" value="ECO:0007669"/>
    <property type="project" value="InterPro"/>
</dbReference>
<dbReference type="InterPro" id="IPR003661">
    <property type="entry name" value="HisK_dim/P_dom"/>
</dbReference>
<dbReference type="SUPFAM" id="SSF47384">
    <property type="entry name" value="Homodimeric domain of signal transducing histidine kinase"/>
    <property type="match status" value="1"/>
</dbReference>
<reference evidence="13" key="1">
    <citation type="journal article" date="2016" name="Genome Announc.">
        <title>Complete genome sequence of Alkaliphilus metalliredigens strain QYMF, an alkaliphilic and metal-reducing bacterium isolated from borax-contaminated leachate ponds.</title>
        <authorList>
            <person name="Hwang C."/>
            <person name="Copeland A."/>
            <person name="Lucas S."/>
            <person name="Lapidus A."/>
            <person name="Barry K."/>
            <person name="Detter J.C."/>
            <person name="Glavina Del Rio T."/>
            <person name="Hammon N."/>
            <person name="Israni S."/>
            <person name="Dalin E."/>
            <person name="Tice H."/>
            <person name="Pitluck S."/>
            <person name="Chertkov O."/>
            <person name="Brettin T."/>
            <person name="Bruce D."/>
            <person name="Han C."/>
            <person name="Schmutz J."/>
            <person name="Larimer F."/>
            <person name="Land M.L."/>
            <person name="Hauser L."/>
            <person name="Kyrpides N."/>
            <person name="Mikhailova N."/>
            <person name="Ye Q."/>
            <person name="Zhou J."/>
            <person name="Richardson P."/>
            <person name="Fields M.W."/>
        </authorList>
    </citation>
    <scope>NUCLEOTIDE SEQUENCE [LARGE SCALE GENOMIC DNA]</scope>
    <source>
        <strain evidence="13">QYMF</strain>
    </source>
</reference>
<dbReference type="Pfam" id="PF02518">
    <property type="entry name" value="HATPase_c"/>
    <property type="match status" value="1"/>
</dbReference>
<keyword evidence="5" id="KW-0547">Nucleotide-binding</keyword>
<dbReference type="InterPro" id="IPR050736">
    <property type="entry name" value="Sensor_HK_Regulatory"/>
</dbReference>
<dbReference type="PROSITE" id="PS50109">
    <property type="entry name" value="HIS_KIN"/>
    <property type="match status" value="1"/>
</dbReference>
<dbReference type="eggNOG" id="COG2205">
    <property type="taxonomic scope" value="Bacteria"/>
</dbReference>
<dbReference type="SMART" id="SM00086">
    <property type="entry name" value="PAC"/>
    <property type="match status" value="1"/>
</dbReference>
<dbReference type="SMART" id="SM00091">
    <property type="entry name" value="PAS"/>
    <property type="match status" value="1"/>
</dbReference>